<organism evidence="2 3">
    <name type="scientific">Paracidovorax anthurii</name>
    <dbReference type="NCBI Taxonomy" id="78229"/>
    <lineage>
        <taxon>Bacteria</taxon>
        <taxon>Pseudomonadati</taxon>
        <taxon>Pseudomonadota</taxon>
        <taxon>Betaproteobacteria</taxon>
        <taxon>Burkholderiales</taxon>
        <taxon>Comamonadaceae</taxon>
        <taxon>Paracidovorax</taxon>
    </lineage>
</organism>
<dbReference type="RefSeq" id="WP_111876363.1">
    <property type="nucleotide sequence ID" value="NZ_QLTA01000008.1"/>
</dbReference>
<accession>A0A328ZG17</accession>
<comment type="caution">
    <text evidence="2">The sequence shown here is derived from an EMBL/GenBank/DDBJ whole genome shotgun (WGS) entry which is preliminary data.</text>
</comment>
<dbReference type="Pfam" id="PF19669">
    <property type="entry name" value="DUF6172"/>
    <property type="match status" value="1"/>
</dbReference>
<evidence type="ECO:0000256" key="1">
    <source>
        <dbReference type="SAM" id="MobiDB-lite"/>
    </source>
</evidence>
<dbReference type="AlphaFoldDB" id="A0A328ZG17"/>
<dbReference type="EMBL" id="QLTA01000008">
    <property type="protein sequence ID" value="RAR84931.1"/>
    <property type="molecule type" value="Genomic_DNA"/>
</dbReference>
<feature type="compositionally biased region" description="Acidic residues" evidence="1">
    <location>
        <begin position="107"/>
        <end position="124"/>
    </location>
</feature>
<dbReference type="Proteomes" id="UP000248856">
    <property type="component" value="Unassembled WGS sequence"/>
</dbReference>
<feature type="compositionally biased region" description="Gly residues" evidence="1">
    <location>
        <begin position="125"/>
        <end position="137"/>
    </location>
</feature>
<dbReference type="InterPro" id="IPR046170">
    <property type="entry name" value="DUF6172"/>
</dbReference>
<reference evidence="2 3" key="1">
    <citation type="submission" date="2018-06" db="EMBL/GenBank/DDBJ databases">
        <title>Genomic Encyclopedia of Archaeal and Bacterial Type Strains, Phase II (KMG-II): from individual species to whole genera.</title>
        <authorList>
            <person name="Goeker M."/>
        </authorList>
    </citation>
    <scope>NUCLEOTIDE SEQUENCE [LARGE SCALE GENOMIC DNA]</scope>
    <source>
        <strain evidence="2 3">CFPB 3232</strain>
    </source>
</reference>
<dbReference type="OrthoDB" id="9794656at2"/>
<name>A0A328ZG17_9BURK</name>
<protein>
    <submittedName>
        <fullName evidence="2">Uncharacterized protein</fullName>
    </submittedName>
</protein>
<gene>
    <name evidence="2" type="ORF">AX018_100821</name>
</gene>
<evidence type="ECO:0000313" key="3">
    <source>
        <dbReference type="Proteomes" id="UP000248856"/>
    </source>
</evidence>
<sequence>MRKTYVLHIEGKNRDRLLDAARHDIHRYLRRERRRTLPEGVRFWDFDCRFGATQDDARSILEQEITGLIDEVARSGAAQFYVEIVAKPGEGMPRKPAARSAAASGDGLEDEGGEDEGGEDEGGEAGEGGGAAGDGAD</sequence>
<keyword evidence="3" id="KW-1185">Reference proteome</keyword>
<evidence type="ECO:0000313" key="2">
    <source>
        <dbReference type="EMBL" id="RAR84931.1"/>
    </source>
</evidence>
<feature type="compositionally biased region" description="Low complexity" evidence="1">
    <location>
        <begin position="94"/>
        <end position="106"/>
    </location>
</feature>
<feature type="region of interest" description="Disordered" evidence="1">
    <location>
        <begin position="87"/>
        <end position="137"/>
    </location>
</feature>
<proteinExistence type="predicted"/>